<dbReference type="Proteomes" id="UP000824469">
    <property type="component" value="Unassembled WGS sequence"/>
</dbReference>
<protein>
    <submittedName>
        <fullName evidence="1">Uncharacterized protein</fullName>
    </submittedName>
</protein>
<feature type="non-terminal residue" evidence="1">
    <location>
        <position position="80"/>
    </location>
</feature>
<evidence type="ECO:0000313" key="1">
    <source>
        <dbReference type="EMBL" id="KAH9323560.1"/>
    </source>
</evidence>
<evidence type="ECO:0000313" key="2">
    <source>
        <dbReference type="Proteomes" id="UP000824469"/>
    </source>
</evidence>
<keyword evidence="2" id="KW-1185">Reference proteome</keyword>
<feature type="non-terminal residue" evidence="1">
    <location>
        <position position="1"/>
    </location>
</feature>
<dbReference type="AlphaFoldDB" id="A0AA38GKN9"/>
<dbReference type="PANTHER" id="PTHR48475:SF1">
    <property type="entry name" value="RNASE H TYPE-1 DOMAIN-CONTAINING PROTEIN"/>
    <property type="match status" value="1"/>
</dbReference>
<gene>
    <name evidence="1" type="ORF">KI387_018199</name>
</gene>
<reference evidence="1 2" key="1">
    <citation type="journal article" date="2021" name="Nat. Plants">
        <title>The Taxus genome provides insights into paclitaxel biosynthesis.</title>
        <authorList>
            <person name="Xiong X."/>
            <person name="Gou J."/>
            <person name="Liao Q."/>
            <person name="Li Y."/>
            <person name="Zhou Q."/>
            <person name="Bi G."/>
            <person name="Li C."/>
            <person name="Du R."/>
            <person name="Wang X."/>
            <person name="Sun T."/>
            <person name="Guo L."/>
            <person name="Liang H."/>
            <person name="Lu P."/>
            <person name="Wu Y."/>
            <person name="Zhang Z."/>
            <person name="Ro D.K."/>
            <person name="Shang Y."/>
            <person name="Huang S."/>
            <person name="Yan J."/>
        </authorList>
    </citation>
    <scope>NUCLEOTIDE SEQUENCE [LARGE SCALE GENOMIC DNA]</scope>
    <source>
        <strain evidence="1">Ta-2019</strain>
    </source>
</reference>
<organism evidence="1 2">
    <name type="scientific">Taxus chinensis</name>
    <name type="common">Chinese yew</name>
    <name type="synonym">Taxus wallichiana var. chinensis</name>
    <dbReference type="NCBI Taxonomy" id="29808"/>
    <lineage>
        <taxon>Eukaryota</taxon>
        <taxon>Viridiplantae</taxon>
        <taxon>Streptophyta</taxon>
        <taxon>Embryophyta</taxon>
        <taxon>Tracheophyta</taxon>
        <taxon>Spermatophyta</taxon>
        <taxon>Pinopsida</taxon>
        <taxon>Pinidae</taxon>
        <taxon>Conifers II</taxon>
        <taxon>Cupressales</taxon>
        <taxon>Taxaceae</taxon>
        <taxon>Taxus</taxon>
    </lineage>
</organism>
<dbReference type="GO" id="GO:0003676">
    <property type="term" value="F:nucleic acid binding"/>
    <property type="evidence" value="ECO:0007669"/>
    <property type="project" value="InterPro"/>
</dbReference>
<dbReference type="Gene3D" id="3.30.420.10">
    <property type="entry name" value="Ribonuclease H-like superfamily/Ribonuclease H"/>
    <property type="match status" value="1"/>
</dbReference>
<dbReference type="InterPro" id="IPR036397">
    <property type="entry name" value="RNaseH_sf"/>
</dbReference>
<comment type="caution">
    <text evidence="1">The sequence shown here is derived from an EMBL/GenBank/DDBJ whole genome shotgun (WGS) entry which is preliminary data.</text>
</comment>
<proteinExistence type="predicted"/>
<sequence length="80" mass="9355">SMNKNLLRIIIRTLDENQRTWHTKLKSALWVDRITRKRSTGNSPDKLVYGKEAVFPISLELPTLELMKQLELSEFKPMDA</sequence>
<dbReference type="EMBL" id="JAHRHJ020000003">
    <property type="protein sequence ID" value="KAH9323560.1"/>
    <property type="molecule type" value="Genomic_DNA"/>
</dbReference>
<name>A0AA38GKN9_TAXCH</name>
<accession>A0AA38GKN9</accession>
<dbReference type="PANTHER" id="PTHR48475">
    <property type="entry name" value="RIBONUCLEASE H"/>
    <property type="match status" value="1"/>
</dbReference>